<dbReference type="EnsemblPlants" id="PGSC0003DMT400006909">
    <property type="protein sequence ID" value="PGSC0003DMT400006909"/>
    <property type="gene ID" value="PGSC0003DMG400002681"/>
</dbReference>
<dbReference type="OrthoDB" id="1258364at2759"/>
<protein>
    <submittedName>
        <fullName evidence="3">OO_Ba0013J05-OO_Ba0033A15.20 protein</fullName>
    </submittedName>
</protein>
<accession>M0ZS51</accession>
<dbReference type="AlphaFoldDB" id="M0ZS51"/>
<feature type="region of interest" description="Disordered" evidence="2">
    <location>
        <begin position="96"/>
        <end position="119"/>
    </location>
</feature>
<keyword evidence="1" id="KW-0175">Coiled coil</keyword>
<dbReference type="ExpressionAtlas" id="M0ZS51">
    <property type="expression patterns" value="baseline"/>
</dbReference>
<feature type="region of interest" description="Disordered" evidence="2">
    <location>
        <begin position="150"/>
        <end position="170"/>
    </location>
</feature>
<feature type="compositionally biased region" description="Polar residues" evidence="2">
    <location>
        <begin position="55"/>
        <end position="73"/>
    </location>
</feature>
<dbReference type="Proteomes" id="UP000011115">
    <property type="component" value="Unassembled WGS sequence"/>
</dbReference>
<feature type="coiled-coil region" evidence="1">
    <location>
        <begin position="313"/>
        <end position="354"/>
    </location>
</feature>
<reference evidence="4" key="1">
    <citation type="journal article" date="2011" name="Nature">
        <title>Genome sequence and analysis of the tuber crop potato.</title>
        <authorList>
            <consortium name="The Potato Genome Sequencing Consortium"/>
        </authorList>
    </citation>
    <scope>NUCLEOTIDE SEQUENCE [LARGE SCALE GENOMIC DNA]</scope>
    <source>
        <strain evidence="4">cv. DM1-3 516 R44</strain>
    </source>
</reference>
<keyword evidence="4" id="KW-1185">Reference proteome</keyword>
<reference evidence="3" key="2">
    <citation type="submission" date="2015-06" db="UniProtKB">
        <authorList>
            <consortium name="EnsemblPlants"/>
        </authorList>
    </citation>
    <scope>IDENTIFICATION</scope>
    <source>
        <strain evidence="3">DM1-3 516 R44</strain>
    </source>
</reference>
<organism evidence="3 4">
    <name type="scientific">Solanum tuberosum</name>
    <name type="common">Potato</name>
    <dbReference type="NCBI Taxonomy" id="4113"/>
    <lineage>
        <taxon>Eukaryota</taxon>
        <taxon>Viridiplantae</taxon>
        <taxon>Streptophyta</taxon>
        <taxon>Embryophyta</taxon>
        <taxon>Tracheophyta</taxon>
        <taxon>Spermatophyta</taxon>
        <taxon>Magnoliopsida</taxon>
        <taxon>eudicotyledons</taxon>
        <taxon>Gunneridae</taxon>
        <taxon>Pentapetalae</taxon>
        <taxon>asterids</taxon>
        <taxon>lamiids</taxon>
        <taxon>Solanales</taxon>
        <taxon>Solanaceae</taxon>
        <taxon>Solanoideae</taxon>
        <taxon>Solaneae</taxon>
        <taxon>Solanum</taxon>
    </lineage>
</organism>
<evidence type="ECO:0000256" key="1">
    <source>
        <dbReference type="SAM" id="Coils"/>
    </source>
</evidence>
<proteinExistence type="predicted"/>
<feature type="compositionally biased region" description="Polar residues" evidence="2">
    <location>
        <begin position="14"/>
        <end position="30"/>
    </location>
</feature>
<gene>
    <name evidence="3" type="primary">LOC107059480</name>
</gene>
<evidence type="ECO:0000256" key="2">
    <source>
        <dbReference type="SAM" id="MobiDB-lite"/>
    </source>
</evidence>
<name>M0ZS51_SOLTU</name>
<evidence type="ECO:0000313" key="4">
    <source>
        <dbReference type="Proteomes" id="UP000011115"/>
    </source>
</evidence>
<evidence type="ECO:0000313" key="3">
    <source>
        <dbReference type="EnsemblPlants" id="PGSC0003DMT400006909"/>
    </source>
</evidence>
<dbReference type="Gramene" id="PGSC0003DMT400006909">
    <property type="protein sequence ID" value="PGSC0003DMT400006909"/>
    <property type="gene ID" value="PGSC0003DMG400002681"/>
</dbReference>
<sequence length="406" mass="44786">MAKDKVASLGDSIPLQSSAQQDEPIQQKNLNEAAEKIPTTTLCKKTKTYSRKLSPGSTSDIPSTSAFPTSCTPANEDRTEADIQVSAVTPISASDKDVEEVTVSPSLDNTRSKASDISQPPDCPLKFDNLEDFFSRVSGKIKCAQSLGFSADQSSPIDDKKSTTQKSTPSAEMLATAKGDIKRLLLIPSQVMLLPGNCSALSAALSVHAGAPDLSAERALALEKLKENIPHFSLTMRRAKKDQEEYYKKVSKQVLAALSVHAGVPDLSAERALALEKLKENIPHFSLTMRRAKKDQEEYYKKVSKQVLLIDELTKYQELYTNLKDSNDKLEYKISKLEARLKAAKTKREAIQQQQLSLAKNCSGKFNALDDMEAELPVLKEMKELADWDVARLEESLSDFKSKIIE</sequence>
<feature type="region of interest" description="Disordered" evidence="2">
    <location>
        <begin position="1"/>
        <end position="78"/>
    </location>
</feature>
<dbReference type="HOGENOM" id="CLU_856354_0_0_1"/>